<comment type="caution">
    <text evidence="5">The sequence shown here is derived from an EMBL/GenBank/DDBJ whole genome shotgun (WGS) entry which is preliminary data.</text>
</comment>
<dbReference type="InterPro" id="IPR050231">
    <property type="entry name" value="Iron_ascorbate_oxido_reductase"/>
</dbReference>
<dbReference type="InterPro" id="IPR027443">
    <property type="entry name" value="IPNS-like_sf"/>
</dbReference>
<evidence type="ECO:0000256" key="1">
    <source>
        <dbReference type="ARBA" id="ARBA00022723"/>
    </source>
</evidence>
<dbReference type="InterPro" id="IPR026992">
    <property type="entry name" value="DIOX_N"/>
</dbReference>
<dbReference type="SUPFAM" id="SSF51197">
    <property type="entry name" value="Clavaminate synthase-like"/>
    <property type="match status" value="1"/>
</dbReference>
<sequence>MPSLVASPLVAPSQSTSKALFHDTSYTRYFTPPSSILPDAYIWPEQDRPSSIPDDNEASSRTEIPIIDMADDEQTLIRNLANACESWGVFYIVNHGVPAELLNNVREKALELFSLPPSTKMRALRRDGSFEGFGKAPISKFFDSLMWSEGFTMMGYPTSSISDTTSKLCPDGNNKFRGVFEEFDCAARRVAGRLLRVIMAGLGVRHGDEEQHDVEKESVTRSALQLNYYAPCDQAHMTMGLPAHTDSTCLTLLHQGLVPGLEVLHPSRCSWTPVPPLSAAPSSLVVHVGDMLQVISNGKYKSIVHRAIVNKTKARLSIVSLCFPSSNATIAPSEAAVGTSKGGRSLYKPFKWEEFMQAKSKYFMAALDNFRC</sequence>
<keyword evidence="3" id="KW-0560">Oxidoreductase</keyword>
<dbReference type="PROSITE" id="PS51471">
    <property type="entry name" value="FE2OG_OXY"/>
    <property type="match status" value="1"/>
</dbReference>
<dbReference type="EMBL" id="CM035426">
    <property type="protein sequence ID" value="KAH7314861.1"/>
    <property type="molecule type" value="Genomic_DNA"/>
</dbReference>
<dbReference type="EMBL" id="CM035426">
    <property type="protein sequence ID" value="KAH7314860.1"/>
    <property type="molecule type" value="Genomic_DNA"/>
</dbReference>
<comment type="similarity">
    <text evidence="3">Belongs to the iron/ascorbate-dependent oxidoreductase family.</text>
</comment>
<dbReference type="GO" id="GO:0046872">
    <property type="term" value="F:metal ion binding"/>
    <property type="evidence" value="ECO:0007669"/>
    <property type="project" value="UniProtKB-KW"/>
</dbReference>
<evidence type="ECO:0000313" key="6">
    <source>
        <dbReference type="Proteomes" id="UP000825935"/>
    </source>
</evidence>
<dbReference type="InterPro" id="IPR044861">
    <property type="entry name" value="IPNS-like_FE2OG_OXY"/>
</dbReference>
<dbReference type="Proteomes" id="UP000825935">
    <property type="component" value="Chromosome 21"/>
</dbReference>
<dbReference type="AlphaFoldDB" id="A0A8T2S9I5"/>
<dbReference type="OMA" id="WGGPAGE"/>
<evidence type="ECO:0000313" key="5">
    <source>
        <dbReference type="EMBL" id="KAH7314861.1"/>
    </source>
</evidence>
<accession>A0A8T2S9I5</accession>
<organism evidence="5 6">
    <name type="scientific">Ceratopteris richardii</name>
    <name type="common">Triangle waterfern</name>
    <dbReference type="NCBI Taxonomy" id="49495"/>
    <lineage>
        <taxon>Eukaryota</taxon>
        <taxon>Viridiplantae</taxon>
        <taxon>Streptophyta</taxon>
        <taxon>Embryophyta</taxon>
        <taxon>Tracheophyta</taxon>
        <taxon>Polypodiopsida</taxon>
        <taxon>Polypodiidae</taxon>
        <taxon>Polypodiales</taxon>
        <taxon>Pteridineae</taxon>
        <taxon>Pteridaceae</taxon>
        <taxon>Parkerioideae</taxon>
        <taxon>Ceratopteris</taxon>
    </lineage>
</organism>
<protein>
    <recommendedName>
        <fullName evidence="4">Fe2OG dioxygenase domain-containing protein</fullName>
    </recommendedName>
</protein>
<feature type="domain" description="Fe2OG dioxygenase" evidence="4">
    <location>
        <begin position="220"/>
        <end position="324"/>
    </location>
</feature>
<proteinExistence type="inferred from homology"/>
<keyword evidence="1 3" id="KW-0479">Metal-binding</keyword>
<dbReference type="PANTHER" id="PTHR47990">
    <property type="entry name" value="2-OXOGLUTARATE (2OG) AND FE(II)-DEPENDENT OXYGENASE SUPERFAMILY PROTEIN-RELATED"/>
    <property type="match status" value="1"/>
</dbReference>
<dbReference type="Gene3D" id="2.60.120.330">
    <property type="entry name" value="B-lactam Antibiotic, Isopenicillin N Synthase, Chain"/>
    <property type="match status" value="1"/>
</dbReference>
<keyword evidence="2 3" id="KW-0408">Iron</keyword>
<gene>
    <name evidence="5" type="ORF">KP509_21G024600</name>
</gene>
<evidence type="ECO:0000256" key="2">
    <source>
        <dbReference type="ARBA" id="ARBA00023004"/>
    </source>
</evidence>
<evidence type="ECO:0000259" key="4">
    <source>
        <dbReference type="PROSITE" id="PS51471"/>
    </source>
</evidence>
<dbReference type="InterPro" id="IPR005123">
    <property type="entry name" value="Oxoglu/Fe-dep_dioxygenase_dom"/>
</dbReference>
<dbReference type="GO" id="GO:0016491">
    <property type="term" value="F:oxidoreductase activity"/>
    <property type="evidence" value="ECO:0007669"/>
    <property type="project" value="UniProtKB-KW"/>
</dbReference>
<dbReference type="Pfam" id="PF03171">
    <property type="entry name" value="2OG-FeII_Oxy"/>
    <property type="match status" value="1"/>
</dbReference>
<dbReference type="OrthoDB" id="288590at2759"/>
<dbReference type="Pfam" id="PF14226">
    <property type="entry name" value="DIOX_N"/>
    <property type="match status" value="1"/>
</dbReference>
<name>A0A8T2S9I5_CERRI</name>
<keyword evidence="6" id="KW-1185">Reference proteome</keyword>
<evidence type="ECO:0000256" key="3">
    <source>
        <dbReference type="RuleBase" id="RU003682"/>
    </source>
</evidence>
<reference evidence="5" key="1">
    <citation type="submission" date="2021-08" db="EMBL/GenBank/DDBJ databases">
        <title>WGS assembly of Ceratopteris richardii.</title>
        <authorList>
            <person name="Marchant D.B."/>
            <person name="Chen G."/>
            <person name="Jenkins J."/>
            <person name="Shu S."/>
            <person name="Leebens-Mack J."/>
            <person name="Grimwood J."/>
            <person name="Schmutz J."/>
            <person name="Soltis P."/>
            <person name="Soltis D."/>
            <person name="Chen Z.-H."/>
        </authorList>
    </citation>
    <scope>NUCLEOTIDE SEQUENCE</scope>
    <source>
        <strain evidence="5">Whitten #5841</strain>
        <tissue evidence="5">Leaf</tissue>
    </source>
</reference>